<dbReference type="AlphaFoldDB" id="A0A832H2Y8"/>
<evidence type="ECO:0000256" key="1">
    <source>
        <dbReference type="SAM" id="SignalP"/>
    </source>
</evidence>
<dbReference type="InterPro" id="IPR022222">
    <property type="entry name" value="DUF3747"/>
</dbReference>
<organism evidence="2">
    <name type="scientific">Oscillatoriales cyanobacterium SpSt-402</name>
    <dbReference type="NCBI Taxonomy" id="2282168"/>
    <lineage>
        <taxon>Bacteria</taxon>
        <taxon>Bacillati</taxon>
        <taxon>Cyanobacteriota</taxon>
        <taxon>Cyanophyceae</taxon>
        <taxon>Oscillatoriophycideae</taxon>
        <taxon>Oscillatoriales</taxon>
    </lineage>
</organism>
<evidence type="ECO:0000313" key="2">
    <source>
        <dbReference type="EMBL" id="HGW93909.1"/>
    </source>
</evidence>
<feature type="chain" id="PRO_5033010585" evidence="1">
    <location>
        <begin position="29"/>
        <end position="256"/>
    </location>
</feature>
<name>A0A832H2Y8_9CYAN</name>
<dbReference type="Pfam" id="PF12565">
    <property type="entry name" value="DUF3747"/>
    <property type="match status" value="1"/>
</dbReference>
<protein>
    <submittedName>
        <fullName evidence="2">DUF3747 domain-containing protein</fullName>
    </submittedName>
</protein>
<accession>A0A832H2Y8</accession>
<gene>
    <name evidence="2" type="ORF">ENR47_06460</name>
</gene>
<feature type="signal peptide" evidence="1">
    <location>
        <begin position="1"/>
        <end position="28"/>
    </location>
</feature>
<sequence>MNTLLNLRIAALATLALSSVGYSQSAIANSLFSQLEVDQSRYVMVASPYGGNLHQLLILKQISNARPCWSESGSSPTTINPLLLEFDFTDICGRSTDSNGYSVRVGSEDLNWRYSFRVVKRNNDLHLIAASNVDRSAPELLIARTRGLTQGFAKFYPEPGWRLAERSYQGSSVGHIYLTHDQSLASLNAAAIASRPVSSPVPWTPVATPVVNTPVPTAPVVTIKPAPIVSTPQPVVQPAKPKPASKRSWWQRIFGR</sequence>
<reference evidence="2" key="1">
    <citation type="journal article" date="2020" name="mSystems">
        <title>Genome- and Community-Level Interaction Insights into Carbon Utilization and Element Cycling Functions of Hydrothermarchaeota in Hydrothermal Sediment.</title>
        <authorList>
            <person name="Zhou Z."/>
            <person name="Liu Y."/>
            <person name="Xu W."/>
            <person name="Pan J."/>
            <person name="Luo Z.H."/>
            <person name="Li M."/>
        </authorList>
    </citation>
    <scope>NUCLEOTIDE SEQUENCE [LARGE SCALE GENOMIC DNA]</scope>
    <source>
        <strain evidence="2">SpSt-402</strain>
    </source>
</reference>
<comment type="caution">
    <text evidence="2">The sequence shown here is derived from an EMBL/GenBank/DDBJ whole genome shotgun (WGS) entry which is preliminary data.</text>
</comment>
<proteinExistence type="predicted"/>
<dbReference type="EMBL" id="DSRD01000417">
    <property type="protein sequence ID" value="HGW93909.1"/>
    <property type="molecule type" value="Genomic_DNA"/>
</dbReference>
<keyword evidence="1" id="KW-0732">Signal</keyword>